<dbReference type="AlphaFoldDB" id="A0A4Y8M6D8"/>
<keyword evidence="2" id="KW-1185">Reference proteome</keyword>
<gene>
    <name evidence="1" type="ORF">E2980_03395</name>
</gene>
<evidence type="ECO:0000313" key="1">
    <source>
        <dbReference type="EMBL" id="TFE30834.1"/>
    </source>
</evidence>
<comment type="caution">
    <text evidence="1">The sequence shown here is derived from an EMBL/GenBank/DDBJ whole genome shotgun (WGS) entry which is preliminary data.</text>
</comment>
<evidence type="ECO:0000313" key="2">
    <source>
        <dbReference type="Proteomes" id="UP000297900"/>
    </source>
</evidence>
<dbReference type="OrthoDB" id="2876687at2"/>
<dbReference type="Proteomes" id="UP000297900">
    <property type="component" value="Unassembled WGS sequence"/>
</dbReference>
<dbReference type="EMBL" id="SOMN01000002">
    <property type="protein sequence ID" value="TFE30834.1"/>
    <property type="molecule type" value="Genomic_DNA"/>
</dbReference>
<proteinExistence type="predicted"/>
<accession>A0A4Y8M6D8</accession>
<organism evidence="1 2">
    <name type="scientific">Cohnella luojiensis</name>
    <dbReference type="NCBI Taxonomy" id="652876"/>
    <lineage>
        <taxon>Bacteria</taxon>
        <taxon>Bacillati</taxon>
        <taxon>Bacillota</taxon>
        <taxon>Bacilli</taxon>
        <taxon>Bacillales</taxon>
        <taxon>Paenibacillaceae</taxon>
        <taxon>Cohnella</taxon>
    </lineage>
</organism>
<sequence>MEREVDMNFEAALTIELESIPALNNRVYPLAAPEEKFNLTQPYLIFVSSAGLRTRDLDSYQSGKTVKGELNVIAPRFGDVVTTMTSVIDKLVSMEQRAIGGTGPFIQEIVYRQPVEMYEDKPKLYRSLVEFEVYF</sequence>
<reference evidence="1 2" key="1">
    <citation type="submission" date="2019-03" db="EMBL/GenBank/DDBJ databases">
        <title>Cohnella endophytica sp. nov., a novel endophytic bacterium isolated from bark of Sonneratia apetala.</title>
        <authorList>
            <person name="Tuo L."/>
        </authorList>
    </citation>
    <scope>NUCLEOTIDE SEQUENCE [LARGE SCALE GENOMIC DNA]</scope>
    <source>
        <strain evidence="1 2">CCTCC AB 208254</strain>
    </source>
</reference>
<protein>
    <submittedName>
        <fullName evidence="1">DUF3168 domain-containing protein</fullName>
    </submittedName>
</protein>
<name>A0A4Y8M6D8_9BACL</name>